<comment type="function">
    <text evidence="7">Allows the formation of correctly charged Gln-tRNA(Gln) through the transamidation of misacylated Glu-tRNA(Gln) in the mitochondria. The reaction takes place in the presence of glutamine and ATP through an activated gamma-phospho-Glu-tRNA(Gln).</text>
</comment>
<evidence type="ECO:0000256" key="4">
    <source>
        <dbReference type="ARBA" id="ARBA00022840"/>
    </source>
</evidence>
<dbReference type="GO" id="GO:0032543">
    <property type="term" value="P:mitochondrial translation"/>
    <property type="evidence" value="ECO:0007669"/>
    <property type="project" value="UniProtKB-UniRule"/>
</dbReference>
<dbReference type="InterPro" id="IPR017959">
    <property type="entry name" value="Asn/Gln-tRNA_amidoTrfase_suB/E"/>
</dbReference>
<dbReference type="NCBIfam" id="TIGR00133">
    <property type="entry name" value="gatB"/>
    <property type="match status" value="1"/>
</dbReference>
<comment type="subcellular location">
    <subcellularLocation>
        <location evidence="7">Mitochondrion</location>
    </subcellularLocation>
</comment>
<dbReference type="InterPro" id="IPR003789">
    <property type="entry name" value="Asn/Gln_tRNA_amidoTrase-B-like"/>
</dbReference>
<keyword evidence="2 7" id="KW-0436">Ligase</keyword>
<proteinExistence type="inferred from homology"/>
<dbReference type="Pfam" id="PF02934">
    <property type="entry name" value="GatB_N"/>
    <property type="match status" value="1"/>
</dbReference>
<dbReference type="PANTHER" id="PTHR11659">
    <property type="entry name" value="GLUTAMYL-TRNA GLN AMIDOTRANSFERASE SUBUNIT B MITOCHONDRIAL AND PROKARYOTIC PET112-RELATED"/>
    <property type="match status" value="1"/>
</dbReference>
<dbReference type="InterPro" id="IPR014746">
    <property type="entry name" value="Gln_synth/guanido_kin_cat_dom"/>
</dbReference>
<dbReference type="GO" id="GO:0030956">
    <property type="term" value="C:glutamyl-tRNA(Gln) amidotransferase complex"/>
    <property type="evidence" value="ECO:0007669"/>
    <property type="project" value="UniProtKB-UniRule"/>
</dbReference>
<dbReference type="GO" id="GO:0070681">
    <property type="term" value="P:glutaminyl-tRNAGln biosynthesis via transamidation"/>
    <property type="evidence" value="ECO:0007669"/>
    <property type="project" value="UniProtKB-UniRule"/>
</dbReference>
<dbReference type="GO" id="GO:0005739">
    <property type="term" value="C:mitochondrion"/>
    <property type="evidence" value="ECO:0007669"/>
    <property type="project" value="UniProtKB-SubCell"/>
</dbReference>
<accession>A0A1W5D0R1</accession>
<dbReference type="EMBL" id="FWEW01001107">
    <property type="protein sequence ID" value="SLM36572.1"/>
    <property type="molecule type" value="Genomic_DNA"/>
</dbReference>
<dbReference type="InterPro" id="IPR017958">
    <property type="entry name" value="Gln-tRNA_amidoTrfase_suB_CS"/>
</dbReference>
<dbReference type="InterPro" id="IPR018027">
    <property type="entry name" value="Asn/Gln_amidotransferase"/>
</dbReference>
<dbReference type="Proteomes" id="UP000192927">
    <property type="component" value="Unassembled WGS sequence"/>
</dbReference>
<keyword evidence="5 7" id="KW-0648">Protein biosynthesis</keyword>
<evidence type="ECO:0000313" key="9">
    <source>
        <dbReference type="EMBL" id="SLM36572.1"/>
    </source>
</evidence>
<evidence type="ECO:0000256" key="5">
    <source>
        <dbReference type="ARBA" id="ARBA00022917"/>
    </source>
</evidence>
<dbReference type="HAMAP" id="MF_00121">
    <property type="entry name" value="GatB"/>
    <property type="match status" value="1"/>
</dbReference>
<evidence type="ECO:0000259" key="8">
    <source>
        <dbReference type="SMART" id="SM00845"/>
    </source>
</evidence>
<protein>
    <recommendedName>
        <fullName evidence="7">Glutamyl-tRNA(Gln) amidotransferase subunit B, mitochondrial</fullName>
        <shortName evidence="7">Glu-AdT subunit B</shortName>
        <ecNumber evidence="7">6.3.5.-</ecNumber>
    </recommendedName>
</protein>
<comment type="similarity">
    <text evidence="1 7">Belongs to the GatB/GatE family. GatB subfamily.</text>
</comment>
<name>A0A1W5D0R1_9LECA</name>
<dbReference type="InterPro" id="IPR023168">
    <property type="entry name" value="GatB_Yqey_C_2"/>
</dbReference>
<dbReference type="SUPFAM" id="SSF89095">
    <property type="entry name" value="GatB/YqeY motif"/>
    <property type="match status" value="1"/>
</dbReference>
<comment type="catalytic activity">
    <reaction evidence="6 7">
        <text>L-glutamyl-tRNA(Gln) + L-glutamine + ATP + H2O = L-glutaminyl-tRNA(Gln) + L-glutamate + ADP + phosphate + H(+)</text>
        <dbReference type="Rhea" id="RHEA:17521"/>
        <dbReference type="Rhea" id="RHEA-COMP:9681"/>
        <dbReference type="Rhea" id="RHEA-COMP:9684"/>
        <dbReference type="ChEBI" id="CHEBI:15377"/>
        <dbReference type="ChEBI" id="CHEBI:15378"/>
        <dbReference type="ChEBI" id="CHEBI:29985"/>
        <dbReference type="ChEBI" id="CHEBI:30616"/>
        <dbReference type="ChEBI" id="CHEBI:43474"/>
        <dbReference type="ChEBI" id="CHEBI:58359"/>
        <dbReference type="ChEBI" id="CHEBI:78520"/>
        <dbReference type="ChEBI" id="CHEBI:78521"/>
        <dbReference type="ChEBI" id="CHEBI:456216"/>
    </reaction>
</comment>
<keyword evidence="10" id="KW-1185">Reference proteome</keyword>
<dbReference type="EC" id="6.3.5.-" evidence="7"/>
<reference evidence="10" key="1">
    <citation type="submission" date="2017-03" db="EMBL/GenBank/DDBJ databases">
        <authorList>
            <person name="Sharma R."/>
            <person name="Thines M."/>
        </authorList>
    </citation>
    <scope>NUCLEOTIDE SEQUENCE [LARGE SCALE GENOMIC DNA]</scope>
</reference>
<dbReference type="InterPro" id="IPR006075">
    <property type="entry name" value="Asn/Gln-tRNA_Trfase_suB/E_cat"/>
</dbReference>
<dbReference type="GO" id="GO:0050567">
    <property type="term" value="F:glutaminyl-tRNA synthase (glutamine-hydrolyzing) activity"/>
    <property type="evidence" value="ECO:0007669"/>
    <property type="project" value="UniProtKB-UniRule"/>
</dbReference>
<keyword evidence="7" id="KW-0496">Mitochondrion</keyword>
<evidence type="ECO:0000256" key="1">
    <source>
        <dbReference type="ARBA" id="ARBA00005306"/>
    </source>
</evidence>
<dbReference type="NCBIfam" id="NF004012">
    <property type="entry name" value="PRK05477.1-2"/>
    <property type="match status" value="1"/>
</dbReference>
<dbReference type="Gene3D" id="1.10.10.410">
    <property type="match status" value="1"/>
</dbReference>
<evidence type="ECO:0000313" key="10">
    <source>
        <dbReference type="Proteomes" id="UP000192927"/>
    </source>
</evidence>
<dbReference type="InterPro" id="IPR004413">
    <property type="entry name" value="GatB"/>
</dbReference>
<dbReference type="SMART" id="SM00845">
    <property type="entry name" value="GatB_Yqey"/>
    <property type="match status" value="1"/>
</dbReference>
<comment type="subunit">
    <text evidence="7">Subunit of the heterotrimeric GatCAB amidotransferase (AdT) complex, composed of A, B and C subunits.</text>
</comment>
<keyword evidence="3 7" id="KW-0547">Nucleotide-binding</keyword>
<feature type="domain" description="Asn/Gln amidotransferase" evidence="8">
    <location>
        <begin position="455"/>
        <end position="624"/>
    </location>
</feature>
<evidence type="ECO:0000256" key="6">
    <source>
        <dbReference type="ARBA" id="ARBA00047913"/>
    </source>
</evidence>
<dbReference type="PANTHER" id="PTHR11659:SF0">
    <property type="entry name" value="GLUTAMYL-TRNA(GLN) AMIDOTRANSFERASE SUBUNIT B, MITOCHONDRIAL"/>
    <property type="match status" value="1"/>
</dbReference>
<evidence type="ECO:0000256" key="7">
    <source>
        <dbReference type="HAMAP-Rule" id="MF_03147"/>
    </source>
</evidence>
<evidence type="ECO:0000256" key="2">
    <source>
        <dbReference type="ARBA" id="ARBA00022598"/>
    </source>
</evidence>
<dbReference type="PROSITE" id="PS01234">
    <property type="entry name" value="GATB"/>
    <property type="match status" value="1"/>
</dbReference>
<dbReference type="GO" id="GO:0005524">
    <property type="term" value="F:ATP binding"/>
    <property type="evidence" value="ECO:0007669"/>
    <property type="project" value="UniProtKB-KW"/>
</dbReference>
<dbReference type="Pfam" id="PF02637">
    <property type="entry name" value="GatB_Yqey"/>
    <property type="match status" value="1"/>
</dbReference>
<dbReference type="SUPFAM" id="SSF55931">
    <property type="entry name" value="Glutamine synthetase/guanido kinase"/>
    <property type="match status" value="1"/>
</dbReference>
<evidence type="ECO:0000256" key="3">
    <source>
        <dbReference type="ARBA" id="ARBA00022741"/>
    </source>
</evidence>
<keyword evidence="4 7" id="KW-0067">ATP-binding</keyword>
<sequence length="630" mass="70067">MFTASFPRNLRAITPKQPWICPKCQSKAGLRQAVFTTPRGTPGLSARAFYFGSAPEGVVPFRKQLKDEVKQKRLAGEDKAKRKRGKGKNPRLEKWELTVGIEIHAQLNTERKLFSSEIALLNKSKAANDLHFQGAATSVNDQPNSHVSLFDLAFPGSQPEFQRATLLPAIRAGVALNCSISRHSSFDRKHYFYQDQPAGYQITQYYAPLARDGSITLYDYDGIALEDGKVVTIQIKQIQMEQDTAKTIQQPPDTTLLDFNRVSYPLIEIITLPQIHHPQTAAACVRKIQALLQAVNAVTTGMEMGGLRADVNVSVRPKNDSSGPHEYYGITGLGQRTEIKNLSSFKAVEDAIIAERDRQIDVLEAGGVIEGETRGWTLGSTVTKKLRGKEGEVDYRYMPDPDLPPVIIGKDLIEHLRNTLPILPDASIQKLVNDLEITIKDAKTIVALDDGERLDYFYEVMACLQDSMNDPNSTEDFGKTQVYHKTARTAANWVTHELGGLLTASEEPFSANPVSADSLSRIIRSLLTNEITGRTAKQLLAMVFDGDERNIDTIIERENLRLVPLSRLQYMQMAEELIGDNEAMVTQIRKGQVGKLQWFVGQMMRKGDGMVEAEKAETVLREIVGVGGKK</sequence>
<dbReference type="AlphaFoldDB" id="A0A1W5D0R1"/>
<organism evidence="9 10">
    <name type="scientific">Lasallia pustulata</name>
    <dbReference type="NCBI Taxonomy" id="136370"/>
    <lineage>
        <taxon>Eukaryota</taxon>
        <taxon>Fungi</taxon>
        <taxon>Dikarya</taxon>
        <taxon>Ascomycota</taxon>
        <taxon>Pezizomycotina</taxon>
        <taxon>Lecanoromycetes</taxon>
        <taxon>OSLEUM clade</taxon>
        <taxon>Umbilicariomycetidae</taxon>
        <taxon>Umbilicariales</taxon>
        <taxon>Umbilicariaceae</taxon>
        <taxon>Lasallia</taxon>
    </lineage>
</organism>